<name>A0A7D7QX46_9FLAO</name>
<dbReference type="PANTHER" id="PTHR34477:SF1">
    <property type="entry name" value="UPF0213 PROTEIN YHBQ"/>
    <property type="match status" value="1"/>
</dbReference>
<evidence type="ECO:0000313" key="4">
    <source>
        <dbReference type="EMBL" id="QMS99370.1"/>
    </source>
</evidence>
<reference evidence="4 5" key="1">
    <citation type="submission" date="2020-07" db="EMBL/GenBank/DDBJ databases">
        <title>Chryseobacterium sp.cx-624.</title>
        <authorList>
            <person name="Yang C."/>
        </authorList>
    </citation>
    <scope>NUCLEOTIDE SEQUENCE [LARGE SCALE GENOMIC DNA]</scope>
    <source>
        <strain evidence="5">cx-624</strain>
        <strain evidence="4">Cx-624</strain>
    </source>
</reference>
<evidence type="ECO:0000313" key="6">
    <source>
        <dbReference type="Proteomes" id="UP000539710"/>
    </source>
</evidence>
<proteinExistence type="inferred from homology"/>
<dbReference type="SUPFAM" id="SSF82771">
    <property type="entry name" value="GIY-YIG endonuclease"/>
    <property type="match status" value="1"/>
</dbReference>
<dbReference type="PANTHER" id="PTHR34477">
    <property type="entry name" value="UPF0213 PROTEIN YHBQ"/>
    <property type="match status" value="1"/>
</dbReference>
<keyword evidence="6" id="KW-1185">Reference proteome</keyword>
<dbReference type="Proteomes" id="UP000515349">
    <property type="component" value="Chromosome"/>
</dbReference>
<dbReference type="CDD" id="cd10449">
    <property type="entry name" value="GIY-YIG_SLX1_like"/>
    <property type="match status" value="1"/>
</dbReference>
<dbReference type="InterPro" id="IPR050190">
    <property type="entry name" value="UPF0213_domain"/>
</dbReference>
<dbReference type="Gene3D" id="3.40.1440.10">
    <property type="entry name" value="GIY-YIG endonuclease"/>
    <property type="match status" value="1"/>
</dbReference>
<comment type="similarity">
    <text evidence="1">Belongs to the UPF0213 family.</text>
</comment>
<evidence type="ECO:0000313" key="5">
    <source>
        <dbReference type="Proteomes" id="UP000515349"/>
    </source>
</evidence>
<sequence length="79" mass="9321">MYFVYVLYSAQLDVYYKGFSTDVAKRLDYHLDGIHKYTSSVRDWQIVYTASFATKSEALLEEKRMKRLNRASIEKLIKG</sequence>
<dbReference type="AlphaFoldDB" id="A0A7D7QX46"/>
<organism evidence="4 5">
    <name type="scientific">Marnyiella aurantia</name>
    <dbReference type="NCBI Taxonomy" id="2758037"/>
    <lineage>
        <taxon>Bacteria</taxon>
        <taxon>Pseudomonadati</taxon>
        <taxon>Bacteroidota</taxon>
        <taxon>Flavobacteriia</taxon>
        <taxon>Flavobacteriales</taxon>
        <taxon>Weeksellaceae</taxon>
        <taxon>Marnyiella</taxon>
    </lineage>
</organism>
<accession>A0A7D7QX46</accession>
<feature type="domain" description="GIY-YIG" evidence="2">
    <location>
        <begin position="1"/>
        <end position="75"/>
    </location>
</feature>
<dbReference type="InterPro" id="IPR000305">
    <property type="entry name" value="GIY-YIG_endonuc"/>
</dbReference>
<reference evidence="6" key="2">
    <citation type="submission" date="2020-07" db="EMBL/GenBank/DDBJ databases">
        <title>Flavobacterium sp. xlx-214.</title>
        <authorList>
            <person name="Yang C."/>
        </authorList>
    </citation>
    <scope>NUCLEOTIDE SEQUENCE [LARGE SCALE GENOMIC DNA]</scope>
    <source>
        <strain evidence="6">CX-624</strain>
    </source>
</reference>
<protein>
    <submittedName>
        <fullName evidence="4">GIY-YIG nuclease family protein</fullName>
    </submittedName>
</protein>
<reference evidence="3" key="3">
    <citation type="submission" date="2020-07" db="EMBL/GenBank/DDBJ databases">
        <authorList>
            <person name="Yang C."/>
        </authorList>
    </citation>
    <scope>NUCLEOTIDE SEQUENCE</scope>
    <source>
        <strain evidence="3">Cx-624</strain>
    </source>
</reference>
<dbReference type="Pfam" id="PF01541">
    <property type="entry name" value="GIY-YIG"/>
    <property type="match status" value="1"/>
</dbReference>
<dbReference type="RefSeq" id="WP_181887713.1">
    <property type="nucleotide sequence ID" value="NZ_CP059472.1"/>
</dbReference>
<evidence type="ECO:0000256" key="1">
    <source>
        <dbReference type="ARBA" id="ARBA00007435"/>
    </source>
</evidence>
<dbReference type="EMBL" id="CP059472">
    <property type="protein sequence ID" value="QMS99370.1"/>
    <property type="molecule type" value="Genomic_DNA"/>
</dbReference>
<dbReference type="InterPro" id="IPR035901">
    <property type="entry name" value="GIY-YIG_endonuc_sf"/>
</dbReference>
<gene>
    <name evidence="4" type="ORF">H1R16_05015</name>
    <name evidence="3" type="ORF">H2507_10605</name>
</gene>
<dbReference type="KEGG" id="cbau:H1R16_05015"/>
<dbReference type="PROSITE" id="PS50164">
    <property type="entry name" value="GIY_YIG"/>
    <property type="match status" value="1"/>
</dbReference>
<dbReference type="Proteomes" id="UP000539710">
    <property type="component" value="Unassembled WGS sequence"/>
</dbReference>
<evidence type="ECO:0000313" key="3">
    <source>
        <dbReference type="EMBL" id="MBA5247620.1"/>
    </source>
</evidence>
<dbReference type="EMBL" id="JACEUX010000003">
    <property type="protein sequence ID" value="MBA5247620.1"/>
    <property type="molecule type" value="Genomic_DNA"/>
</dbReference>
<evidence type="ECO:0000259" key="2">
    <source>
        <dbReference type="PROSITE" id="PS50164"/>
    </source>
</evidence>